<dbReference type="RefSeq" id="WP_248204108.1">
    <property type="nucleotide sequence ID" value="NZ_JALNMH010000001.1"/>
</dbReference>
<gene>
    <name evidence="3" type="ORF">M0G41_00455</name>
</gene>
<reference evidence="3" key="1">
    <citation type="submission" date="2022-04" db="EMBL/GenBank/DDBJ databases">
        <title>Lysobacter sp. CAU 1642 isolated from sea sand.</title>
        <authorList>
            <person name="Kim W."/>
        </authorList>
    </citation>
    <scope>NUCLEOTIDE SEQUENCE</scope>
    <source>
        <strain evidence="3">CAU 1642</strain>
    </source>
</reference>
<proteinExistence type="predicted"/>
<organism evidence="3 4">
    <name type="scientific">Pseudomarimonas salicorniae</name>
    <dbReference type="NCBI Taxonomy" id="2933270"/>
    <lineage>
        <taxon>Bacteria</taxon>
        <taxon>Pseudomonadati</taxon>
        <taxon>Pseudomonadota</taxon>
        <taxon>Gammaproteobacteria</taxon>
        <taxon>Lysobacterales</taxon>
        <taxon>Lysobacteraceae</taxon>
        <taxon>Pseudomarimonas</taxon>
    </lineage>
</organism>
<evidence type="ECO:0000313" key="4">
    <source>
        <dbReference type="Proteomes" id="UP001431449"/>
    </source>
</evidence>
<protein>
    <submittedName>
        <fullName evidence="3">DUF4097 domain-containing protein</fullName>
    </submittedName>
</protein>
<dbReference type="Proteomes" id="UP001431449">
    <property type="component" value="Unassembled WGS sequence"/>
</dbReference>
<feature type="chain" id="PRO_5045091502" evidence="1">
    <location>
        <begin position="25"/>
        <end position="307"/>
    </location>
</feature>
<dbReference type="Pfam" id="PF13349">
    <property type="entry name" value="DUF4097"/>
    <property type="match status" value="1"/>
</dbReference>
<accession>A0ABT0GC63</accession>
<keyword evidence="4" id="KW-1185">Reference proteome</keyword>
<keyword evidence="1" id="KW-0732">Signal</keyword>
<dbReference type="InterPro" id="IPR025164">
    <property type="entry name" value="Toastrack_DUF4097"/>
</dbReference>
<feature type="signal peptide" evidence="1">
    <location>
        <begin position="1"/>
        <end position="24"/>
    </location>
</feature>
<evidence type="ECO:0000259" key="2">
    <source>
        <dbReference type="Pfam" id="PF13349"/>
    </source>
</evidence>
<dbReference type="EMBL" id="JALNMH010000001">
    <property type="protein sequence ID" value="MCK7592135.1"/>
    <property type="molecule type" value="Genomic_DNA"/>
</dbReference>
<name>A0ABT0GC63_9GAMM</name>
<evidence type="ECO:0000256" key="1">
    <source>
        <dbReference type="SAM" id="SignalP"/>
    </source>
</evidence>
<sequence length="307" mass="32233">MNITLTRAAACFALLALNAPLALAQEDIDERRSLDADASVEIQNMQGSITVTGSDIDGIVIRGRLGEGARKLEVEGDERRLKIKVDYPESGGGWRSWWGGGAVGDSDLRIELPRGVSLSVSTVSASIEVDNVDGPRLSLETVSGRVRATSASPEVEADSVSGDITLDLGAATELDLESVSGDIELRGIVNGRLKAESVSGDLDLQPQGRLKDARVSVVSGDVLLDAALDGAARAVINSLSGDVVVSLPSDASAALRIETFSGRIDSAVGKVEKEEYGPGARLNHRLGAGEADLRLESFSGNVRFRLK</sequence>
<feature type="domain" description="DUF4097" evidence="2">
    <location>
        <begin position="40"/>
        <end position="227"/>
    </location>
</feature>
<comment type="caution">
    <text evidence="3">The sequence shown here is derived from an EMBL/GenBank/DDBJ whole genome shotgun (WGS) entry which is preliminary data.</text>
</comment>
<dbReference type="Gene3D" id="2.160.20.120">
    <property type="match status" value="1"/>
</dbReference>
<evidence type="ECO:0000313" key="3">
    <source>
        <dbReference type="EMBL" id="MCK7592135.1"/>
    </source>
</evidence>